<comment type="caution">
    <text evidence="8">The sequence shown here is derived from an EMBL/GenBank/DDBJ whole genome shotgun (WGS) entry which is preliminary data.</text>
</comment>
<dbReference type="PANTHER" id="PTHR30294:SF29">
    <property type="entry name" value="MULTIDRUG ABC TRANSPORTER PERMEASE YBHS-RELATED"/>
    <property type="match status" value="1"/>
</dbReference>
<dbReference type="GeneID" id="82846972"/>
<dbReference type="OrthoDB" id="9768837at2"/>
<evidence type="ECO:0000256" key="2">
    <source>
        <dbReference type="ARBA" id="ARBA00022475"/>
    </source>
</evidence>
<organism evidence="8 9">
    <name type="scientific">Lactobacillus hominis DSM 23910 = CRBIP 24.179</name>
    <dbReference type="NCBI Taxonomy" id="1423758"/>
    <lineage>
        <taxon>Bacteria</taxon>
        <taxon>Bacillati</taxon>
        <taxon>Bacillota</taxon>
        <taxon>Bacilli</taxon>
        <taxon>Lactobacillales</taxon>
        <taxon>Lactobacillaceae</taxon>
        <taxon>Lactobacillus</taxon>
    </lineage>
</organism>
<evidence type="ECO:0000256" key="5">
    <source>
        <dbReference type="ARBA" id="ARBA00023136"/>
    </source>
</evidence>
<dbReference type="EMBL" id="CAKE01000008">
    <property type="protein sequence ID" value="CCI81732.1"/>
    <property type="molecule type" value="Genomic_DNA"/>
</dbReference>
<dbReference type="PATRIC" id="fig|1423758.3.peg.1157"/>
<feature type="transmembrane region" description="Helical" evidence="6">
    <location>
        <begin position="360"/>
        <end position="378"/>
    </location>
</feature>
<comment type="subcellular location">
    <subcellularLocation>
        <location evidence="1">Cell membrane</location>
        <topology evidence="1">Multi-pass membrane protein</topology>
    </subcellularLocation>
</comment>
<feature type="domain" description="ABC-2 type transporter transmembrane" evidence="7">
    <location>
        <begin position="19"/>
        <end position="376"/>
    </location>
</feature>
<feature type="transmembrane region" description="Helical" evidence="6">
    <location>
        <begin position="21"/>
        <end position="40"/>
    </location>
</feature>
<feature type="transmembrane region" description="Helical" evidence="6">
    <location>
        <begin position="266"/>
        <end position="297"/>
    </location>
</feature>
<keyword evidence="5 6" id="KW-0472">Membrane</keyword>
<dbReference type="RefSeq" id="WP_008470601.1">
    <property type="nucleotide sequence ID" value="NZ_AYZP01000022.1"/>
</dbReference>
<accession>I7L604</accession>
<dbReference type="GO" id="GO:0140359">
    <property type="term" value="F:ABC-type transporter activity"/>
    <property type="evidence" value="ECO:0007669"/>
    <property type="project" value="InterPro"/>
</dbReference>
<evidence type="ECO:0000256" key="6">
    <source>
        <dbReference type="SAM" id="Phobius"/>
    </source>
</evidence>
<evidence type="ECO:0000313" key="8">
    <source>
        <dbReference type="EMBL" id="CCI81732.1"/>
    </source>
</evidence>
<protein>
    <submittedName>
        <fullName evidence="8">ABC transporter permease component</fullName>
    </submittedName>
</protein>
<dbReference type="GO" id="GO:0005886">
    <property type="term" value="C:plasma membrane"/>
    <property type="evidence" value="ECO:0007669"/>
    <property type="project" value="UniProtKB-SubCell"/>
</dbReference>
<dbReference type="Proteomes" id="UP000009320">
    <property type="component" value="Unassembled WGS sequence"/>
</dbReference>
<feature type="transmembrane region" description="Helical" evidence="6">
    <location>
        <begin position="330"/>
        <end position="348"/>
    </location>
</feature>
<dbReference type="PANTHER" id="PTHR30294">
    <property type="entry name" value="MEMBRANE COMPONENT OF ABC TRANSPORTER YHHJ-RELATED"/>
    <property type="match status" value="1"/>
</dbReference>
<name>I7L604_9LACO</name>
<dbReference type="STRING" id="1423758.FC41_GL001144"/>
<proteinExistence type="predicted"/>
<evidence type="ECO:0000259" key="7">
    <source>
        <dbReference type="Pfam" id="PF12698"/>
    </source>
</evidence>
<feature type="transmembrane region" description="Helical" evidence="6">
    <location>
        <begin position="221"/>
        <end position="246"/>
    </location>
</feature>
<reference evidence="8 9" key="1">
    <citation type="submission" date="2012-06" db="EMBL/GenBank/DDBJ databases">
        <title>Draft Genome Sequence of Lactobacillus hominis Strain CRBIP 24.179T, isolated from human intestine.</title>
        <authorList>
            <person name="Cousin S."/>
            <person name="Ma L."/>
            <person name="Bizet C."/>
            <person name="Loux V."/>
            <person name="Bouchier C."/>
            <person name="Clermont D."/>
            <person name="Creno S."/>
        </authorList>
    </citation>
    <scope>NUCLEOTIDE SEQUENCE [LARGE SCALE GENOMIC DNA]</scope>
    <source>
        <strain evidence="9">CRBIP 24.179T</strain>
    </source>
</reference>
<dbReference type="Pfam" id="PF12698">
    <property type="entry name" value="ABC2_membrane_3"/>
    <property type="match status" value="1"/>
</dbReference>
<evidence type="ECO:0000313" key="9">
    <source>
        <dbReference type="Proteomes" id="UP000009320"/>
    </source>
</evidence>
<dbReference type="InterPro" id="IPR051449">
    <property type="entry name" value="ABC-2_transporter_component"/>
</dbReference>
<evidence type="ECO:0000256" key="3">
    <source>
        <dbReference type="ARBA" id="ARBA00022692"/>
    </source>
</evidence>
<dbReference type="eggNOG" id="COG1668">
    <property type="taxonomic scope" value="Bacteria"/>
</dbReference>
<evidence type="ECO:0000256" key="4">
    <source>
        <dbReference type="ARBA" id="ARBA00022989"/>
    </source>
</evidence>
<feature type="transmembrane region" description="Helical" evidence="6">
    <location>
        <begin position="173"/>
        <end position="192"/>
    </location>
</feature>
<keyword evidence="3 6" id="KW-0812">Transmembrane</keyword>
<keyword evidence="4 6" id="KW-1133">Transmembrane helix</keyword>
<dbReference type="InterPro" id="IPR013525">
    <property type="entry name" value="ABC2_TM"/>
</dbReference>
<sequence length="407" mass="45984">MNKTWLVAKETYRREVKNWSFLLMIFAPFVFILISFFVGMSSSANFDDQPVGIVSSNQTITQSLKKNDDLKLYKTQVKAKKAYQEKKLSGYLVIKQTDTQINATYYGKKKLSSSIKDKVLPLLQIEQQKINLSVAKLTSQQLHALSKQPQLREKVNDRDLNLSNQEDIKKTSFLFLIIILYFLVLTYSQIMAQDVASEKGTKIMEMIFSSMPGGNYFDGKVIGILMEIVTQLVIYGAMFLGFYYLAPHISGVQDIFGQLKPIIDQVLGQIVSWGLLFTVLGLIIYVIYAAFCGALVVRAEDAGKAVQPLTYLTLIGLFGAMSLANKPDSVITVIFSYVPFLSSFMMPLRLINGKATTFEAILSATILVFFIGFSIWWIRKIYPSLILQTDDNGVWKNMKRAFQGIKE</sequence>
<keyword evidence="9" id="KW-1185">Reference proteome</keyword>
<feature type="transmembrane region" description="Helical" evidence="6">
    <location>
        <begin position="309"/>
        <end position="324"/>
    </location>
</feature>
<keyword evidence="2" id="KW-1003">Cell membrane</keyword>
<evidence type="ECO:0000256" key="1">
    <source>
        <dbReference type="ARBA" id="ARBA00004651"/>
    </source>
</evidence>
<dbReference type="AlphaFoldDB" id="I7L604"/>
<gene>
    <name evidence="8" type="ORF">BN55_00055</name>
</gene>